<dbReference type="STRING" id="947166.A0A1D1W289"/>
<feature type="transmembrane region" description="Helical" evidence="1">
    <location>
        <begin position="6"/>
        <end position="21"/>
    </location>
</feature>
<dbReference type="Proteomes" id="UP000186922">
    <property type="component" value="Unassembled WGS sequence"/>
</dbReference>
<keyword evidence="1" id="KW-0812">Transmembrane</keyword>
<evidence type="ECO:0000256" key="1">
    <source>
        <dbReference type="SAM" id="Phobius"/>
    </source>
</evidence>
<reference evidence="3 4" key="1">
    <citation type="journal article" date="2016" name="Nat. Commun.">
        <title>Extremotolerant tardigrade genome and improved radiotolerance of human cultured cells by tardigrade-unique protein.</title>
        <authorList>
            <person name="Hashimoto T."/>
            <person name="Horikawa D.D."/>
            <person name="Saito Y."/>
            <person name="Kuwahara H."/>
            <person name="Kozuka-Hata H."/>
            <person name="Shin-I T."/>
            <person name="Minakuchi Y."/>
            <person name="Ohishi K."/>
            <person name="Motoyama A."/>
            <person name="Aizu T."/>
            <person name="Enomoto A."/>
            <person name="Kondo K."/>
            <person name="Tanaka S."/>
            <person name="Hara Y."/>
            <person name="Koshikawa S."/>
            <person name="Sagara H."/>
            <person name="Miura T."/>
            <person name="Yokobori S."/>
            <person name="Miyagawa K."/>
            <person name="Suzuki Y."/>
            <person name="Kubo T."/>
            <person name="Oyama M."/>
            <person name="Kohara Y."/>
            <person name="Fujiyama A."/>
            <person name="Arakawa K."/>
            <person name="Katayama T."/>
            <person name="Toyoda A."/>
            <person name="Kunieda T."/>
        </authorList>
    </citation>
    <scope>NUCLEOTIDE SEQUENCE [LARGE SCALE GENOMIC DNA]</scope>
    <source>
        <strain evidence="3 4">YOKOZUNA-1</strain>
    </source>
</reference>
<comment type="caution">
    <text evidence="3">The sequence shown here is derived from an EMBL/GenBank/DDBJ whole genome shotgun (WGS) entry which is preliminary data.</text>
</comment>
<accession>A0A1D1W289</accession>
<evidence type="ECO:0000313" key="4">
    <source>
        <dbReference type="Proteomes" id="UP000186922"/>
    </source>
</evidence>
<keyword evidence="1" id="KW-1133">Transmembrane helix</keyword>
<dbReference type="Pfam" id="PF13843">
    <property type="entry name" value="DDE_Tnp_1_7"/>
    <property type="match status" value="1"/>
</dbReference>
<name>A0A1D1W289_RAMVA</name>
<proteinExistence type="predicted"/>
<dbReference type="EMBL" id="BDGG01000011">
    <property type="protein sequence ID" value="GAV05029.1"/>
    <property type="molecule type" value="Genomic_DNA"/>
</dbReference>
<dbReference type="InterPro" id="IPR029526">
    <property type="entry name" value="PGBD"/>
</dbReference>
<dbReference type="PANTHER" id="PTHR46599">
    <property type="entry name" value="PIGGYBAC TRANSPOSABLE ELEMENT-DERIVED PROTEIN 4"/>
    <property type="match status" value="1"/>
</dbReference>
<protein>
    <recommendedName>
        <fullName evidence="2">PiggyBac transposable element-derived protein domain-containing protein</fullName>
    </recommendedName>
</protein>
<feature type="non-terminal residue" evidence="3">
    <location>
        <position position="1"/>
    </location>
</feature>
<dbReference type="PANTHER" id="PTHR46599:SF6">
    <property type="entry name" value="DUAL SPECIFICITY PHOSPHATASE 26"/>
    <property type="match status" value="1"/>
</dbReference>
<sequence length="202" mass="23709">LAYLLALRILLCDVTVHFLFWRNRRTFQRRKTGNCLYNRTKAGVDTLDQLTGNYSCRRKTCRWPMALFYDLLDISAVNAYVIWCEVNLEWNLTLPTRRRIFLQELSKQMMKQQLQRRAAVPSLPFHMKKFISSMLQQNGISISIVHTQTHIPSKKSTRCRYCPRKSERRTMIVCDVCNTHVCAGHGNTKQTVLCLDYSKKSK</sequence>
<dbReference type="AlphaFoldDB" id="A0A1D1W289"/>
<keyword evidence="1" id="KW-0472">Membrane</keyword>
<evidence type="ECO:0000259" key="2">
    <source>
        <dbReference type="Pfam" id="PF13843"/>
    </source>
</evidence>
<organism evidence="3 4">
    <name type="scientific">Ramazzottius varieornatus</name>
    <name type="common">Water bear</name>
    <name type="synonym">Tardigrade</name>
    <dbReference type="NCBI Taxonomy" id="947166"/>
    <lineage>
        <taxon>Eukaryota</taxon>
        <taxon>Metazoa</taxon>
        <taxon>Ecdysozoa</taxon>
        <taxon>Tardigrada</taxon>
        <taxon>Eutardigrada</taxon>
        <taxon>Parachela</taxon>
        <taxon>Hypsibioidea</taxon>
        <taxon>Ramazzottiidae</taxon>
        <taxon>Ramazzottius</taxon>
    </lineage>
</organism>
<gene>
    <name evidence="3" type="primary">RvY_15217-1</name>
    <name evidence="3" type="synonym">RvY_15217.1</name>
    <name evidence="3" type="ORF">RvY_15217</name>
</gene>
<dbReference type="OrthoDB" id="6077919at2759"/>
<keyword evidence="4" id="KW-1185">Reference proteome</keyword>
<evidence type="ECO:0000313" key="3">
    <source>
        <dbReference type="EMBL" id="GAV05029.1"/>
    </source>
</evidence>
<feature type="domain" description="PiggyBac transposable element-derived protein" evidence="2">
    <location>
        <begin position="36"/>
        <end position="80"/>
    </location>
</feature>